<evidence type="ECO:0000256" key="1">
    <source>
        <dbReference type="SAM" id="Phobius"/>
    </source>
</evidence>
<comment type="caution">
    <text evidence="2">The sequence shown here is derived from an EMBL/GenBank/DDBJ whole genome shotgun (WGS) entry which is preliminary data.</text>
</comment>
<keyword evidence="1" id="KW-0472">Membrane</keyword>
<keyword evidence="1" id="KW-0812">Transmembrane</keyword>
<reference evidence="2" key="1">
    <citation type="journal article" date="2020" name="mSystems">
        <title>Genome- and Community-Level Interaction Insights into Carbon Utilization and Element Cycling Functions of Hydrothermarchaeota in Hydrothermal Sediment.</title>
        <authorList>
            <person name="Zhou Z."/>
            <person name="Liu Y."/>
            <person name="Xu W."/>
            <person name="Pan J."/>
            <person name="Luo Z.H."/>
            <person name="Li M."/>
        </authorList>
    </citation>
    <scope>NUCLEOTIDE SEQUENCE [LARGE SCALE GENOMIC DNA]</scope>
    <source>
        <strain evidence="2">SpSt-587</strain>
    </source>
</reference>
<organism evidence="2">
    <name type="scientific">Archaeoglobus fulgidus</name>
    <dbReference type="NCBI Taxonomy" id="2234"/>
    <lineage>
        <taxon>Archaea</taxon>
        <taxon>Methanobacteriati</taxon>
        <taxon>Methanobacteriota</taxon>
        <taxon>Archaeoglobi</taxon>
        <taxon>Archaeoglobales</taxon>
        <taxon>Archaeoglobaceae</taxon>
        <taxon>Archaeoglobus</taxon>
    </lineage>
</organism>
<sequence length="74" mass="8516">MAEVELPTLGNHARLLEVNGDLTPVLVTFIILDFLIAMIRFWVAYRLIIAGKDYLTHVQWFIGYLAFFFILTNG</sequence>
<keyword evidence="1" id="KW-1133">Transmembrane helix</keyword>
<name>A0A7J3M0Z9_ARCFL</name>
<accession>A0A7J3M0Z9</accession>
<protein>
    <submittedName>
        <fullName evidence="2">Uncharacterized protein</fullName>
    </submittedName>
</protein>
<proteinExistence type="predicted"/>
<feature type="transmembrane region" description="Helical" evidence="1">
    <location>
        <begin position="22"/>
        <end position="42"/>
    </location>
</feature>
<dbReference type="EMBL" id="DSYZ01000034">
    <property type="protein sequence ID" value="HGT82388.1"/>
    <property type="molecule type" value="Genomic_DNA"/>
</dbReference>
<dbReference type="AlphaFoldDB" id="A0A7J3M0Z9"/>
<evidence type="ECO:0000313" key="2">
    <source>
        <dbReference type="EMBL" id="HGT82388.1"/>
    </source>
</evidence>
<feature type="transmembrane region" description="Helical" evidence="1">
    <location>
        <begin position="54"/>
        <end position="71"/>
    </location>
</feature>
<gene>
    <name evidence="2" type="ORF">ENT52_01485</name>
</gene>